<evidence type="ECO:0000313" key="2">
    <source>
        <dbReference type="EMBL" id="OZM71015.1"/>
    </source>
</evidence>
<evidence type="ECO:0000313" key="3">
    <source>
        <dbReference type="Proteomes" id="UP000242444"/>
    </source>
</evidence>
<proteinExistence type="predicted"/>
<dbReference type="InParanoid" id="A0A263D101"/>
<evidence type="ECO:0000259" key="1">
    <source>
        <dbReference type="Pfam" id="PF14062"/>
    </source>
</evidence>
<keyword evidence="3" id="KW-1185">Reference proteome</keyword>
<name>A0A263D101_9PSEU</name>
<reference evidence="2 3" key="1">
    <citation type="submission" date="2017-07" db="EMBL/GenBank/DDBJ databases">
        <title>Amycolatopsis antarcticus sp. nov., isolated from the surface of an Antarcticus brown macroalga.</title>
        <authorList>
            <person name="Wang J."/>
            <person name="Leiva S."/>
            <person name="Huang J."/>
            <person name="Huang Y."/>
        </authorList>
    </citation>
    <scope>NUCLEOTIDE SEQUENCE [LARGE SCALE GENOMIC DNA]</scope>
    <source>
        <strain evidence="2 3">AU-G6</strain>
    </source>
</reference>
<organism evidence="2 3">
    <name type="scientific">Amycolatopsis antarctica</name>
    <dbReference type="NCBI Taxonomy" id="1854586"/>
    <lineage>
        <taxon>Bacteria</taxon>
        <taxon>Bacillati</taxon>
        <taxon>Actinomycetota</taxon>
        <taxon>Actinomycetes</taxon>
        <taxon>Pseudonocardiales</taxon>
        <taxon>Pseudonocardiaceae</taxon>
        <taxon>Amycolatopsis</taxon>
    </lineage>
</organism>
<gene>
    <name evidence="2" type="ORF">CFN78_23010</name>
</gene>
<dbReference type="Proteomes" id="UP000242444">
    <property type="component" value="Unassembled WGS sequence"/>
</dbReference>
<dbReference type="Pfam" id="PF14062">
    <property type="entry name" value="DUF4253"/>
    <property type="match status" value="1"/>
</dbReference>
<dbReference type="OrthoDB" id="7839592at2"/>
<dbReference type="RefSeq" id="WP_094864953.1">
    <property type="nucleotide sequence ID" value="NZ_NKYE01000016.1"/>
</dbReference>
<dbReference type="EMBL" id="NKYE01000016">
    <property type="protein sequence ID" value="OZM71015.1"/>
    <property type="molecule type" value="Genomic_DNA"/>
</dbReference>
<protein>
    <recommendedName>
        <fullName evidence="1">DUF4253 domain-containing protein</fullName>
    </recommendedName>
</protein>
<accession>A0A263D101</accession>
<feature type="domain" description="DUF4253" evidence="1">
    <location>
        <begin position="149"/>
        <end position="256"/>
    </location>
</feature>
<dbReference type="InterPro" id="IPR025349">
    <property type="entry name" value="DUF4253"/>
</dbReference>
<comment type="caution">
    <text evidence="2">The sequence shown here is derived from an EMBL/GenBank/DDBJ whole genome shotgun (WGS) entry which is preliminary data.</text>
</comment>
<sequence>MTVVRDWPAQGLSECAPAGLSLAPGSRRGGMWVTDRALDRPDRYGHCVAEYERTGLWPVLVPYDERFAASGEDWIDDRARLRPALDRVDGLSAVRVLRDWWPGGCCEGACLRPYGPEFPGLATPVRSRTDRLANAGNTGVLLATRGKYRLGLVRVDRPADIPAAFGWAGAAGMTGDVAALSAVLRSWEERFSAVVTVLGFDVLEVAVAAPPRAGAHALALAAEHRAFCPDVHVGEHTGLQHLAQDLLQRRRWRFRWN</sequence>
<dbReference type="AlphaFoldDB" id="A0A263D101"/>